<evidence type="ECO:0000313" key="1">
    <source>
        <dbReference type="EMBL" id="PWN93326.1"/>
    </source>
</evidence>
<dbReference type="AlphaFoldDB" id="A0A316YWB2"/>
<keyword evidence="2" id="KW-1185">Reference proteome</keyword>
<dbReference type="EMBL" id="KZ819634">
    <property type="protein sequence ID" value="PWN93326.1"/>
    <property type="molecule type" value="Genomic_DNA"/>
</dbReference>
<accession>A0A316YWB2</accession>
<dbReference type="RefSeq" id="XP_025380524.1">
    <property type="nucleotide sequence ID" value="XM_025520461.1"/>
</dbReference>
<sequence length="194" mass="21884">MTAYEPCRHSPLVGLPEELLDDTHAFLEAQPSPQTESRTHLFAMVRQDHPSLTSRQIWLAICPFRSSAVMHAATSLEARKQHEEMISHLHAWFTREPLDRASFALWSLATMTNIFTSASRSEEDFHGQFEVRGVLLALATADVEEVFQKGSVSDLQVLAQRLMRTEDAITARSPWETKMAARKALARRSLQSAP</sequence>
<organism evidence="1 2">
    <name type="scientific">Acaromyces ingoldii</name>
    <dbReference type="NCBI Taxonomy" id="215250"/>
    <lineage>
        <taxon>Eukaryota</taxon>
        <taxon>Fungi</taxon>
        <taxon>Dikarya</taxon>
        <taxon>Basidiomycota</taxon>
        <taxon>Ustilaginomycotina</taxon>
        <taxon>Exobasidiomycetes</taxon>
        <taxon>Exobasidiales</taxon>
        <taxon>Cryptobasidiaceae</taxon>
        <taxon>Acaromyces</taxon>
    </lineage>
</organism>
<reference evidence="1 2" key="1">
    <citation type="journal article" date="2018" name="Mol. Biol. Evol.">
        <title>Broad Genomic Sampling Reveals a Smut Pathogenic Ancestry of the Fungal Clade Ustilaginomycotina.</title>
        <authorList>
            <person name="Kijpornyongpan T."/>
            <person name="Mondo S.J."/>
            <person name="Barry K."/>
            <person name="Sandor L."/>
            <person name="Lee J."/>
            <person name="Lipzen A."/>
            <person name="Pangilinan J."/>
            <person name="LaButti K."/>
            <person name="Hainaut M."/>
            <person name="Henrissat B."/>
            <person name="Grigoriev I.V."/>
            <person name="Spatafora J.W."/>
            <person name="Aime M.C."/>
        </authorList>
    </citation>
    <scope>NUCLEOTIDE SEQUENCE [LARGE SCALE GENOMIC DNA]</scope>
    <source>
        <strain evidence="1 2">MCA 4198</strain>
    </source>
</reference>
<protein>
    <submittedName>
        <fullName evidence="1">Uncharacterized protein</fullName>
    </submittedName>
</protein>
<gene>
    <name evidence="1" type="ORF">FA10DRAFT_263988</name>
</gene>
<evidence type="ECO:0000313" key="2">
    <source>
        <dbReference type="Proteomes" id="UP000245768"/>
    </source>
</evidence>
<dbReference type="GeneID" id="37042377"/>
<proteinExistence type="predicted"/>
<dbReference type="Proteomes" id="UP000245768">
    <property type="component" value="Unassembled WGS sequence"/>
</dbReference>
<name>A0A316YWB2_9BASI</name>
<dbReference type="InParanoid" id="A0A316YWB2"/>